<evidence type="ECO:0000256" key="3">
    <source>
        <dbReference type="ARBA" id="ARBA00022448"/>
    </source>
</evidence>
<evidence type="ECO:0000256" key="2">
    <source>
        <dbReference type="ARBA" id="ARBA00009477"/>
    </source>
</evidence>
<dbReference type="Gene3D" id="2.40.50.100">
    <property type="match status" value="1"/>
</dbReference>
<comment type="similarity">
    <text evidence="2">Belongs to the membrane fusion protein (MFP) (TC 8.A.1) family.</text>
</comment>
<reference evidence="6 7" key="1">
    <citation type="journal article" date="2010" name="J. Bacteriol.">
        <title>Genome sequence of the oligotrophic marine Gammaproteobacterium HTCC2143, isolated from the Oregon Coast.</title>
        <authorList>
            <person name="Oh H.M."/>
            <person name="Kang I."/>
            <person name="Ferriera S."/>
            <person name="Giovannoni S.J."/>
            <person name="Cho J.C."/>
        </authorList>
    </citation>
    <scope>NUCLEOTIDE SEQUENCE [LARGE SCALE GENOMIC DNA]</scope>
    <source>
        <strain evidence="6 7">HTCC2143</strain>
    </source>
</reference>
<evidence type="ECO:0000313" key="7">
    <source>
        <dbReference type="Proteomes" id="UP000004931"/>
    </source>
</evidence>
<sequence>MKRKLLPLIIVLFGIGNMMLLIATGPSLEPQPIKSVFPLVRVVEVVSERVQITSKTYGTVKPRTEGELIPEVDGRVTAVSAAMVSGGFFKKGDVLVEIDRLDYEVVLEQARAGLARATSELVNAEKSYARQLDLASKQSTSESLRDDALNRLSIARASVREGEARLSKSTRDLARTQLTAPYDGRVRTERVDIGQFVKRGTLVATIYATDFAEVRLPIQDEELAFIALSLTSDSDSSMQPERTVLVNLRATFAGENHVWQGQIVRTEGELDPRTGMVHVVARVPEPYDRIDGKPPLSVGLFVDAEILGMSIDNVVVLPRSALRSNNRVFVVDNDNKLEFRTVDILRETEDKIYINGGLAAGERICVSPMDTPVQGMRVTTADGTAELISKAVSI</sequence>
<dbReference type="Pfam" id="PF25917">
    <property type="entry name" value="BSH_RND"/>
    <property type="match status" value="1"/>
</dbReference>
<dbReference type="AlphaFoldDB" id="A0YFC5"/>
<dbReference type="SUPFAM" id="SSF111369">
    <property type="entry name" value="HlyD-like secretion proteins"/>
    <property type="match status" value="1"/>
</dbReference>
<dbReference type="InterPro" id="IPR058625">
    <property type="entry name" value="MdtA-like_BSH"/>
</dbReference>
<dbReference type="Gene3D" id="2.40.420.20">
    <property type="match status" value="1"/>
</dbReference>
<dbReference type="InterPro" id="IPR058627">
    <property type="entry name" value="MdtA-like_C"/>
</dbReference>
<dbReference type="Gene3D" id="2.40.30.170">
    <property type="match status" value="1"/>
</dbReference>
<evidence type="ECO:0000259" key="4">
    <source>
        <dbReference type="Pfam" id="PF25917"/>
    </source>
</evidence>
<gene>
    <name evidence="6" type="ORF">GP2143_09045</name>
</gene>
<accession>A0YFC5</accession>
<dbReference type="STRING" id="247633.GP2143_09045"/>
<evidence type="ECO:0000313" key="6">
    <source>
        <dbReference type="EMBL" id="EAW30339.1"/>
    </source>
</evidence>
<dbReference type="OrthoDB" id="5730196at2"/>
<dbReference type="GO" id="GO:0015562">
    <property type="term" value="F:efflux transmembrane transporter activity"/>
    <property type="evidence" value="ECO:0007669"/>
    <property type="project" value="TreeGrafter"/>
</dbReference>
<keyword evidence="7" id="KW-1185">Reference proteome</keyword>
<organism evidence="6 7">
    <name type="scientific">marine gamma proteobacterium HTCC2143</name>
    <dbReference type="NCBI Taxonomy" id="247633"/>
    <lineage>
        <taxon>Bacteria</taxon>
        <taxon>Pseudomonadati</taxon>
        <taxon>Pseudomonadota</taxon>
        <taxon>Gammaproteobacteria</taxon>
        <taxon>Cellvibrionales</taxon>
        <taxon>Spongiibacteraceae</taxon>
        <taxon>BD1-7 clade</taxon>
    </lineage>
</organism>
<feature type="domain" description="Multidrug resistance protein MdtA-like barrel-sandwich hybrid" evidence="4">
    <location>
        <begin position="68"/>
        <end position="203"/>
    </location>
</feature>
<dbReference type="Pfam" id="PF25967">
    <property type="entry name" value="RND-MFP_C"/>
    <property type="match status" value="1"/>
</dbReference>
<dbReference type="EMBL" id="AAVT01000008">
    <property type="protein sequence ID" value="EAW30339.1"/>
    <property type="molecule type" value="Genomic_DNA"/>
</dbReference>
<comment type="subcellular location">
    <subcellularLocation>
        <location evidence="1">Cell envelope</location>
    </subcellularLocation>
</comment>
<keyword evidence="3" id="KW-0813">Transport</keyword>
<dbReference type="Gene3D" id="1.10.287.470">
    <property type="entry name" value="Helix hairpin bin"/>
    <property type="match status" value="1"/>
</dbReference>
<protein>
    <submittedName>
        <fullName evidence="6">Secretion protein HlyD</fullName>
    </submittedName>
</protein>
<name>A0YFC5_9GAMM</name>
<comment type="caution">
    <text evidence="6">The sequence shown here is derived from an EMBL/GenBank/DDBJ whole genome shotgun (WGS) entry which is preliminary data.</text>
</comment>
<dbReference type="PANTHER" id="PTHR30469:SF12">
    <property type="entry name" value="MULTIDRUG RESISTANCE PROTEIN MDTA"/>
    <property type="match status" value="1"/>
</dbReference>
<evidence type="ECO:0000256" key="1">
    <source>
        <dbReference type="ARBA" id="ARBA00004196"/>
    </source>
</evidence>
<feature type="domain" description="Multidrug resistance protein MdtA-like C-terminal permuted SH3" evidence="5">
    <location>
        <begin position="313"/>
        <end position="370"/>
    </location>
</feature>
<dbReference type="Proteomes" id="UP000004931">
    <property type="component" value="Unassembled WGS sequence"/>
</dbReference>
<dbReference type="InterPro" id="IPR006143">
    <property type="entry name" value="RND_pump_MFP"/>
</dbReference>
<dbReference type="GO" id="GO:1990281">
    <property type="term" value="C:efflux pump complex"/>
    <property type="evidence" value="ECO:0007669"/>
    <property type="project" value="TreeGrafter"/>
</dbReference>
<dbReference type="eggNOG" id="COG0845">
    <property type="taxonomic scope" value="Bacteria"/>
</dbReference>
<dbReference type="NCBIfam" id="TIGR01730">
    <property type="entry name" value="RND_mfp"/>
    <property type="match status" value="1"/>
</dbReference>
<proteinExistence type="inferred from homology"/>
<evidence type="ECO:0000259" key="5">
    <source>
        <dbReference type="Pfam" id="PF25967"/>
    </source>
</evidence>
<dbReference type="PANTHER" id="PTHR30469">
    <property type="entry name" value="MULTIDRUG RESISTANCE PROTEIN MDTA"/>
    <property type="match status" value="1"/>
</dbReference>